<dbReference type="RefSeq" id="WP_119810657.1">
    <property type="nucleotide sequence ID" value="NZ_QYUP01000094.1"/>
</dbReference>
<proteinExistence type="predicted"/>
<name>A0A418XXW7_9BURK</name>
<accession>A0A418XXW7</accession>
<evidence type="ECO:0008006" key="3">
    <source>
        <dbReference type="Google" id="ProtNLM"/>
    </source>
</evidence>
<dbReference type="SUPFAM" id="SSF52540">
    <property type="entry name" value="P-loop containing nucleoside triphosphate hydrolases"/>
    <property type="match status" value="1"/>
</dbReference>
<dbReference type="EMBL" id="QYUP01000094">
    <property type="protein sequence ID" value="RJG17814.1"/>
    <property type="molecule type" value="Genomic_DNA"/>
</dbReference>
<reference evidence="1 2" key="1">
    <citation type="submission" date="2018-09" db="EMBL/GenBank/DDBJ databases">
        <authorList>
            <person name="Zhu H."/>
        </authorList>
    </citation>
    <scope>NUCLEOTIDE SEQUENCE [LARGE SCALE GENOMIC DNA]</scope>
    <source>
        <strain evidence="1 2">K1S02-61</strain>
    </source>
</reference>
<organism evidence="1 2">
    <name type="scientific">Massilia cavernae</name>
    <dbReference type="NCBI Taxonomy" id="2320864"/>
    <lineage>
        <taxon>Bacteria</taxon>
        <taxon>Pseudomonadati</taxon>
        <taxon>Pseudomonadota</taxon>
        <taxon>Betaproteobacteria</taxon>
        <taxon>Burkholderiales</taxon>
        <taxon>Oxalobacteraceae</taxon>
        <taxon>Telluria group</taxon>
        <taxon>Massilia</taxon>
    </lineage>
</organism>
<dbReference type="InterPro" id="IPR027417">
    <property type="entry name" value="P-loop_NTPase"/>
</dbReference>
<dbReference type="AlphaFoldDB" id="A0A418XXW7"/>
<evidence type="ECO:0000313" key="1">
    <source>
        <dbReference type="EMBL" id="RJG17814.1"/>
    </source>
</evidence>
<sequence>MLDLKFDQTTRYYQAPPHLKANNGIFIIDDLGRQRCSPTDLLNRWIVPMDRKLDFLALHTGYKFQVPFDVIVVFSSNLPPAELGDGAFLRRIGYKVHVGPMLENDYKRIFMGCCEQYGIAWCADTFDYLIREYHQREDRALLACYPRDLLSQVRDKGAYEGETPVLTPASIGWAWKNYFTGDQHTAPETTGLGTPNKGE</sequence>
<evidence type="ECO:0000313" key="2">
    <source>
        <dbReference type="Proteomes" id="UP000284006"/>
    </source>
</evidence>
<dbReference type="Proteomes" id="UP000284006">
    <property type="component" value="Unassembled WGS sequence"/>
</dbReference>
<protein>
    <recommendedName>
        <fullName evidence="3">ATP-binding protein</fullName>
    </recommendedName>
</protein>
<keyword evidence="2" id="KW-1185">Reference proteome</keyword>
<comment type="caution">
    <text evidence="1">The sequence shown here is derived from an EMBL/GenBank/DDBJ whole genome shotgun (WGS) entry which is preliminary data.</text>
</comment>
<dbReference type="OrthoDB" id="9783370at2"/>
<gene>
    <name evidence="1" type="ORF">D3872_10105</name>
</gene>